<dbReference type="Proteomes" id="UP000614350">
    <property type="component" value="Unassembled WGS sequence"/>
</dbReference>
<keyword evidence="2" id="KW-1185">Reference proteome</keyword>
<evidence type="ECO:0000313" key="1">
    <source>
        <dbReference type="EMBL" id="KAF7400354.1"/>
    </source>
</evidence>
<name>A0A834N9X5_VESVU</name>
<organism evidence="1 2">
    <name type="scientific">Vespula vulgaris</name>
    <name type="common">Yellow jacket</name>
    <name type="synonym">Wasp</name>
    <dbReference type="NCBI Taxonomy" id="7454"/>
    <lineage>
        <taxon>Eukaryota</taxon>
        <taxon>Metazoa</taxon>
        <taxon>Ecdysozoa</taxon>
        <taxon>Arthropoda</taxon>
        <taxon>Hexapoda</taxon>
        <taxon>Insecta</taxon>
        <taxon>Pterygota</taxon>
        <taxon>Neoptera</taxon>
        <taxon>Endopterygota</taxon>
        <taxon>Hymenoptera</taxon>
        <taxon>Apocrita</taxon>
        <taxon>Aculeata</taxon>
        <taxon>Vespoidea</taxon>
        <taxon>Vespidae</taxon>
        <taxon>Vespinae</taxon>
        <taxon>Vespula</taxon>
    </lineage>
</organism>
<dbReference type="AlphaFoldDB" id="A0A834N9X5"/>
<sequence length="83" mass="9909">MVSKGRWRWKDGRFVRSLILLEKVNRTDECKNDEDEQDADKDIRIRSQWQNFIEKSEIPLDENKDRKGSVSKDFVKTRDVPAI</sequence>
<dbReference type="EMBL" id="JACSEA010000005">
    <property type="protein sequence ID" value="KAF7400354.1"/>
    <property type="molecule type" value="Genomic_DNA"/>
</dbReference>
<protein>
    <submittedName>
        <fullName evidence="1">Uncharacterized protein</fullName>
    </submittedName>
</protein>
<comment type="caution">
    <text evidence="1">The sequence shown here is derived from an EMBL/GenBank/DDBJ whole genome shotgun (WGS) entry which is preliminary data.</text>
</comment>
<reference evidence="1" key="1">
    <citation type="journal article" date="2020" name="G3 (Bethesda)">
        <title>High-Quality Assemblies for Three Invasive Social Wasps from the &lt;i&gt;Vespula&lt;/i&gt; Genus.</title>
        <authorList>
            <person name="Harrop T.W.R."/>
            <person name="Guhlin J."/>
            <person name="McLaughlin G.M."/>
            <person name="Permina E."/>
            <person name="Stockwell P."/>
            <person name="Gilligan J."/>
            <person name="Le Lec M.F."/>
            <person name="Gruber M.A.M."/>
            <person name="Quinn O."/>
            <person name="Lovegrove M."/>
            <person name="Duncan E.J."/>
            <person name="Remnant E.J."/>
            <person name="Van Eeckhoven J."/>
            <person name="Graham B."/>
            <person name="Knapp R.A."/>
            <person name="Langford K.W."/>
            <person name="Kronenberg Z."/>
            <person name="Press M.O."/>
            <person name="Eacker S.M."/>
            <person name="Wilson-Rankin E.E."/>
            <person name="Purcell J."/>
            <person name="Lester P.J."/>
            <person name="Dearden P.K."/>
        </authorList>
    </citation>
    <scope>NUCLEOTIDE SEQUENCE</scope>
    <source>
        <strain evidence="1">Marl-1</strain>
    </source>
</reference>
<proteinExistence type="predicted"/>
<accession>A0A834N9X5</accession>
<gene>
    <name evidence="1" type="ORF">HZH66_005538</name>
</gene>
<evidence type="ECO:0000313" key="2">
    <source>
        <dbReference type="Proteomes" id="UP000614350"/>
    </source>
</evidence>